<dbReference type="Proteomes" id="UP000295558">
    <property type="component" value="Unassembled WGS sequence"/>
</dbReference>
<accession>A0A4R6ZNV6</accession>
<evidence type="ECO:0000313" key="2">
    <source>
        <dbReference type="Proteomes" id="UP000295558"/>
    </source>
</evidence>
<evidence type="ECO:0000313" key="1">
    <source>
        <dbReference type="EMBL" id="TDR54187.1"/>
    </source>
</evidence>
<name>A0A4R6ZNV6_9LIST</name>
<dbReference type="RefSeq" id="WP_036069156.1">
    <property type="nucleotide sequence ID" value="NZ_SNZK01000003.1"/>
</dbReference>
<organism evidence="1 2">
    <name type="scientific">Listeria rocourtiae</name>
    <dbReference type="NCBI Taxonomy" id="647910"/>
    <lineage>
        <taxon>Bacteria</taxon>
        <taxon>Bacillati</taxon>
        <taxon>Bacillota</taxon>
        <taxon>Bacilli</taxon>
        <taxon>Bacillales</taxon>
        <taxon>Listeriaceae</taxon>
        <taxon>Listeria</taxon>
    </lineage>
</organism>
<proteinExistence type="predicted"/>
<protein>
    <recommendedName>
        <fullName evidence="3">TP901-1 family phage major tail protein</fullName>
    </recommendedName>
</protein>
<comment type="caution">
    <text evidence="1">The sequence shown here is derived from an EMBL/GenBank/DDBJ whole genome shotgun (WGS) entry which is preliminary data.</text>
</comment>
<evidence type="ECO:0008006" key="3">
    <source>
        <dbReference type="Google" id="ProtNLM"/>
    </source>
</evidence>
<dbReference type="AlphaFoldDB" id="A0A4R6ZNV6"/>
<dbReference type="OrthoDB" id="2043960at2"/>
<reference evidence="1 2" key="1">
    <citation type="submission" date="2019-03" db="EMBL/GenBank/DDBJ databases">
        <title>Genomic Encyclopedia of Type Strains, Phase III (KMG-III): the genomes of soil and plant-associated and newly described type strains.</title>
        <authorList>
            <person name="Whitman W."/>
        </authorList>
    </citation>
    <scope>NUCLEOTIDE SEQUENCE [LARGE SCALE GENOMIC DNA]</scope>
    <source>
        <strain evidence="1 2">CECT 7972</strain>
    </source>
</reference>
<keyword evidence="2" id="KW-1185">Reference proteome</keyword>
<dbReference type="NCBIfam" id="NF047353">
    <property type="entry name" value="tube_lmo2291"/>
    <property type="match status" value="1"/>
</dbReference>
<dbReference type="STRING" id="1265846.PROCOU_01452"/>
<sequence length="149" mass="16036">MPTQTGFVVNAKTEYEIAELVESIESAEWLPLAGGIQEIKPSSEEEVDETAYYDGGGSKTKDVTGVSESYDVSGHRKYGDKAQDLIAGMFRKTGDNRKLYFKVKQVDGVTAQGIATASEIIPFGGAAETKGEFSVKISFDETPEEVAAP</sequence>
<gene>
    <name evidence="1" type="ORF">DFP96_103287</name>
</gene>
<dbReference type="EMBL" id="SNZK01000003">
    <property type="protein sequence ID" value="TDR54187.1"/>
    <property type="molecule type" value="Genomic_DNA"/>
</dbReference>